<evidence type="ECO:0000313" key="3">
    <source>
        <dbReference type="Proteomes" id="UP000433945"/>
    </source>
</evidence>
<protein>
    <submittedName>
        <fullName evidence="2">Beta-glucosidase</fullName>
    </submittedName>
</protein>
<keyword evidence="3" id="KW-1185">Reference proteome</keyword>
<sequence>MRGRYLTMKIKNTSLKSLVIAIPALLFVACGGGSKEEKEQAAAEKETTEKLTDEQLVDVVQKETFKYFWDYAEPNSGLARERYHPDGNYPQNDAHVVTTGGSGFGLMAILSGINQEYITREQGVERLTRIADFLDKADRFHGAWPHWMNGNTGKVQPFGKKDNGGDLVETAFLCEGIICVREFFKDGTDEEKALSQKFDKLWKGVEWNWYTNNQNKLFWHWSPEYNWEMNFALEGYNECLITYVLGASSPDHAIKPEVYHECWARNGGGIKSDNVKYDLPLILKHNGAEEFGGPLFWAHYSYVGLDPNKLTDKYANYWDVNYNQTKIDYLYCVENPKGYKGYGENYWGLTASYTRSEDGTVGYTAHMPSNDRGVISPTAAISSIVYTPKESIAAMRNFYENYKSTIWGPAGFYDAHSAEYDNWAAQRYLAIDQGPMVAMIENYRTGLLWDLFMNAPEVQEGLNKLGFHSGKYGF</sequence>
<dbReference type="InterPro" id="IPR019282">
    <property type="entry name" value="Glycoamylase-like_cons_dom"/>
</dbReference>
<dbReference type="PIRSF" id="PIRSF028431">
    <property type="entry name" value="UCP028431"/>
    <property type="match status" value="1"/>
</dbReference>
<dbReference type="OrthoDB" id="5937621at2"/>
<dbReference type="EMBL" id="WOWP01000001">
    <property type="protein sequence ID" value="MUV02271.1"/>
    <property type="molecule type" value="Genomic_DNA"/>
</dbReference>
<evidence type="ECO:0000313" key="2">
    <source>
        <dbReference type="EMBL" id="MUV02271.1"/>
    </source>
</evidence>
<gene>
    <name evidence="2" type="ORF">GN157_00975</name>
</gene>
<name>A0A6N8H6Y9_9FLAO</name>
<dbReference type="InterPro" id="IPR016883">
    <property type="entry name" value="UCP028431"/>
</dbReference>
<organism evidence="2 3">
    <name type="scientific">Flavobacterium rakeshii</name>
    <dbReference type="NCBI Taxonomy" id="1038845"/>
    <lineage>
        <taxon>Bacteria</taxon>
        <taxon>Pseudomonadati</taxon>
        <taxon>Bacteroidota</taxon>
        <taxon>Flavobacteriia</taxon>
        <taxon>Flavobacteriales</taxon>
        <taxon>Flavobacteriaceae</taxon>
        <taxon>Flavobacterium</taxon>
    </lineage>
</organism>
<feature type="domain" description="Glycoamylase-like" evidence="1">
    <location>
        <begin position="230"/>
        <end position="455"/>
    </location>
</feature>
<dbReference type="AlphaFoldDB" id="A0A6N8H6Y9"/>
<dbReference type="Proteomes" id="UP000433945">
    <property type="component" value="Unassembled WGS sequence"/>
</dbReference>
<dbReference type="Pfam" id="PF10091">
    <property type="entry name" value="Glycoamylase"/>
    <property type="match status" value="1"/>
</dbReference>
<reference evidence="2 3" key="1">
    <citation type="submission" date="2019-12" db="EMBL/GenBank/DDBJ databases">
        <authorList>
            <person name="Sun J.-Q."/>
        </authorList>
    </citation>
    <scope>NUCLEOTIDE SEQUENCE [LARGE SCALE GENOMIC DNA]</scope>
    <source>
        <strain evidence="2 3">JCM 17928</strain>
    </source>
</reference>
<dbReference type="PROSITE" id="PS51257">
    <property type="entry name" value="PROKAR_LIPOPROTEIN"/>
    <property type="match status" value="1"/>
</dbReference>
<evidence type="ECO:0000259" key="1">
    <source>
        <dbReference type="Pfam" id="PF10091"/>
    </source>
</evidence>
<proteinExistence type="predicted"/>
<comment type="caution">
    <text evidence="2">The sequence shown here is derived from an EMBL/GenBank/DDBJ whole genome shotgun (WGS) entry which is preliminary data.</text>
</comment>
<accession>A0A6N8H6Y9</accession>
<dbReference type="Gene3D" id="1.50.10.140">
    <property type="match status" value="1"/>
</dbReference>